<dbReference type="EMBL" id="CADCTY010001622">
    <property type="protein sequence ID" value="CAA9378477.1"/>
    <property type="molecule type" value="Genomic_DNA"/>
</dbReference>
<reference evidence="1" key="1">
    <citation type="submission" date="2020-02" db="EMBL/GenBank/DDBJ databases">
        <authorList>
            <person name="Meier V. D."/>
        </authorList>
    </citation>
    <scope>NUCLEOTIDE SEQUENCE</scope>
    <source>
        <strain evidence="1">AVDCRST_MAG94</strain>
    </source>
</reference>
<organism evidence="1">
    <name type="scientific">uncultured Leptolyngbya sp</name>
    <dbReference type="NCBI Taxonomy" id="332963"/>
    <lineage>
        <taxon>Bacteria</taxon>
        <taxon>Bacillati</taxon>
        <taxon>Cyanobacteriota</taxon>
        <taxon>Cyanophyceae</taxon>
        <taxon>Leptolyngbyales</taxon>
        <taxon>Leptolyngbyaceae</taxon>
        <taxon>Leptolyngbya group</taxon>
        <taxon>Leptolyngbya</taxon>
        <taxon>environmental samples</taxon>
    </lineage>
</organism>
<evidence type="ECO:0000313" key="1">
    <source>
        <dbReference type="EMBL" id="CAA9378477.1"/>
    </source>
</evidence>
<protein>
    <submittedName>
        <fullName evidence="1">Uncharacterized protein</fullName>
    </submittedName>
</protein>
<sequence>MQAKLEAEGYSCSNHCWFVDEGYSGSTYPTRKPYFCNKTRQHE</sequence>
<accession>A0A6J4N918</accession>
<dbReference type="AlphaFoldDB" id="A0A6J4N918"/>
<gene>
    <name evidence="1" type="ORF">AVDCRST_MAG94-4716</name>
</gene>
<proteinExistence type="predicted"/>
<name>A0A6J4N918_9CYAN</name>